<name>A0ABP8AHB4_9ACTN</name>
<keyword evidence="4" id="KW-1185">Reference proteome</keyword>
<evidence type="ECO:0000256" key="1">
    <source>
        <dbReference type="SAM" id="MobiDB-lite"/>
    </source>
</evidence>
<reference evidence="4" key="1">
    <citation type="journal article" date="2019" name="Int. J. Syst. Evol. Microbiol.">
        <title>The Global Catalogue of Microorganisms (GCM) 10K type strain sequencing project: providing services to taxonomists for standard genome sequencing and annotation.</title>
        <authorList>
            <consortium name="The Broad Institute Genomics Platform"/>
            <consortium name="The Broad Institute Genome Sequencing Center for Infectious Disease"/>
            <person name="Wu L."/>
            <person name="Ma J."/>
        </authorList>
    </citation>
    <scope>NUCLEOTIDE SEQUENCE [LARGE SCALE GENOMIC DNA]</scope>
    <source>
        <strain evidence="4">JCM 17388</strain>
    </source>
</reference>
<proteinExistence type="predicted"/>
<accession>A0ABP8AHB4</accession>
<keyword evidence="2" id="KW-0732">Signal</keyword>
<feature type="chain" id="PRO_5046021444" description="Serine/threonine protein kinase" evidence="2">
    <location>
        <begin position="30"/>
        <end position="310"/>
    </location>
</feature>
<organism evidence="3 4">
    <name type="scientific">Streptosporangium oxazolinicum</name>
    <dbReference type="NCBI Taxonomy" id="909287"/>
    <lineage>
        <taxon>Bacteria</taxon>
        <taxon>Bacillati</taxon>
        <taxon>Actinomycetota</taxon>
        <taxon>Actinomycetes</taxon>
        <taxon>Streptosporangiales</taxon>
        <taxon>Streptosporangiaceae</taxon>
        <taxon>Streptosporangium</taxon>
    </lineage>
</organism>
<feature type="signal peptide" evidence="2">
    <location>
        <begin position="1"/>
        <end position="29"/>
    </location>
</feature>
<sequence length="310" mass="32107">MKSFHGVRVALAVTATCAAAVLISQAVRAPSSVPTSCPERWGGDGPGGWVPAATDLDGAGESLVPGEPLSAMICAYPGDSTRPGGERLAGSRVLTREAGAMAHDLGYLPVTTDDPGGPCARTGGAMTNYLIRFTYPRGEALWVGSAEEVNSCVTTTNGTVGTRSYVGRDITAAYRTGTWSPVRPDDPCHGPTGRRGQNERMVPGEPVSVLVCGQAASYGGHSPRLEHGRQAAETLAATLNSLDTRPSEKACHGTESTRDGDLRVLFGYPDGPPADVRVSPSCDPGVDNGLLQAGLDDTVRDQVARLAPPA</sequence>
<comment type="caution">
    <text evidence="3">The sequence shown here is derived from an EMBL/GenBank/DDBJ whole genome shotgun (WGS) entry which is preliminary data.</text>
</comment>
<evidence type="ECO:0008006" key="5">
    <source>
        <dbReference type="Google" id="ProtNLM"/>
    </source>
</evidence>
<feature type="region of interest" description="Disordered" evidence="1">
    <location>
        <begin position="177"/>
        <end position="200"/>
    </location>
</feature>
<dbReference type="EMBL" id="BAABAQ010000002">
    <property type="protein sequence ID" value="GAA4183899.1"/>
    <property type="molecule type" value="Genomic_DNA"/>
</dbReference>
<evidence type="ECO:0000256" key="2">
    <source>
        <dbReference type="SAM" id="SignalP"/>
    </source>
</evidence>
<protein>
    <recommendedName>
        <fullName evidence="5">Serine/threonine protein kinase</fullName>
    </recommendedName>
</protein>
<gene>
    <name evidence="3" type="ORF">GCM10022252_11940</name>
</gene>
<evidence type="ECO:0000313" key="4">
    <source>
        <dbReference type="Proteomes" id="UP001501251"/>
    </source>
</evidence>
<evidence type="ECO:0000313" key="3">
    <source>
        <dbReference type="EMBL" id="GAA4183899.1"/>
    </source>
</evidence>
<dbReference type="Proteomes" id="UP001501251">
    <property type="component" value="Unassembled WGS sequence"/>
</dbReference>
<dbReference type="RefSeq" id="WP_344915787.1">
    <property type="nucleotide sequence ID" value="NZ_BAABAQ010000002.1"/>
</dbReference>